<reference evidence="2" key="1">
    <citation type="submission" date="2015-04" db="EMBL/GenBank/DDBJ databases">
        <title>The genome sequence of the plant pathogenic Rhizarian Plasmodiophora brassicae reveals insights in its biotrophic life cycle and the origin of chitin synthesis.</title>
        <authorList>
            <person name="Schwelm A."/>
            <person name="Fogelqvist J."/>
            <person name="Knaust A."/>
            <person name="Julke S."/>
            <person name="Lilja T."/>
            <person name="Dhandapani V."/>
            <person name="Bonilla-Rosso G."/>
            <person name="Karlsson M."/>
            <person name="Shevchenko A."/>
            <person name="Choi S.R."/>
            <person name="Kim H.G."/>
            <person name="Park J.Y."/>
            <person name="Lim Y.P."/>
            <person name="Ludwig-Muller J."/>
            <person name="Dixelius C."/>
        </authorList>
    </citation>
    <scope>NUCLEOTIDE SEQUENCE</scope>
    <source>
        <tissue evidence="2">Potato root galls</tissue>
    </source>
</reference>
<evidence type="ECO:0000256" key="1">
    <source>
        <dbReference type="SAM" id="MobiDB-lite"/>
    </source>
</evidence>
<dbReference type="EMBL" id="HACM01009581">
    <property type="protein sequence ID" value="CRZ10023.1"/>
    <property type="molecule type" value="Transcribed_RNA"/>
</dbReference>
<organism evidence="2">
    <name type="scientific">Spongospora subterranea</name>
    <dbReference type="NCBI Taxonomy" id="70186"/>
    <lineage>
        <taxon>Eukaryota</taxon>
        <taxon>Sar</taxon>
        <taxon>Rhizaria</taxon>
        <taxon>Endomyxa</taxon>
        <taxon>Phytomyxea</taxon>
        <taxon>Plasmodiophorida</taxon>
        <taxon>Plasmodiophoridae</taxon>
        <taxon>Spongospora</taxon>
    </lineage>
</organism>
<name>A0A0H5R7E1_9EUKA</name>
<feature type="compositionally biased region" description="Basic and acidic residues" evidence="1">
    <location>
        <begin position="19"/>
        <end position="33"/>
    </location>
</feature>
<accession>A0A0H5R7E1</accession>
<feature type="region of interest" description="Disordered" evidence="1">
    <location>
        <begin position="94"/>
        <end position="175"/>
    </location>
</feature>
<feature type="region of interest" description="Disordered" evidence="1">
    <location>
        <begin position="1"/>
        <end position="33"/>
    </location>
</feature>
<feature type="non-terminal residue" evidence="2">
    <location>
        <position position="1"/>
    </location>
</feature>
<evidence type="ECO:0000313" key="2">
    <source>
        <dbReference type="EMBL" id="CRZ10023.1"/>
    </source>
</evidence>
<dbReference type="AlphaFoldDB" id="A0A0H5R7E1"/>
<protein>
    <submittedName>
        <fullName evidence="2">Uncharacterized protein</fullName>
    </submittedName>
</protein>
<proteinExistence type="predicted"/>
<sequence length="283" mass="31091">KRNTSNRRPVGPQSTNHSKQVDMGDHDRDEDQMRARLMASVKKKGGPEKGVTSDKSPNDIVVKSFKEIMAEKKAAANDGDKVLERKRIMEMRTRQRESALIRKQAKIGPQDAAPGRINLRNKRGQIQGGQPKVDKAQAAPAETESSQGGRPKVDKVQGPPVETKVSQPLDLSPPIMPNHGVPPVENMSPVEVADVNDTVLEIIDQRKLAEVSDHSQSIPEPDNAVDQHLNALKREIELANQLIDELSSSDLCGINISYDQDSMNLDDNQFADNMEVVLSSATS</sequence>